<evidence type="ECO:0000259" key="5">
    <source>
        <dbReference type="PROSITE" id="PS50943"/>
    </source>
</evidence>
<dbReference type="InterPro" id="IPR018653">
    <property type="entry name" value="ScfR_C"/>
</dbReference>
<dbReference type="PANTHER" id="PTHR46797">
    <property type="entry name" value="HTH-TYPE TRANSCRIPTIONAL REGULATOR"/>
    <property type="match status" value="1"/>
</dbReference>
<organism evidence="6 7">
    <name type="scientific">Tianweitania sediminis</name>
    <dbReference type="NCBI Taxonomy" id="1502156"/>
    <lineage>
        <taxon>Bacteria</taxon>
        <taxon>Pseudomonadati</taxon>
        <taxon>Pseudomonadota</taxon>
        <taxon>Alphaproteobacteria</taxon>
        <taxon>Hyphomicrobiales</taxon>
        <taxon>Phyllobacteriaceae</taxon>
        <taxon>Tianweitania</taxon>
    </lineage>
</organism>
<dbReference type="GO" id="GO:0005829">
    <property type="term" value="C:cytosol"/>
    <property type="evidence" value="ECO:0007669"/>
    <property type="project" value="TreeGrafter"/>
</dbReference>
<dbReference type="InterPro" id="IPR001387">
    <property type="entry name" value="Cro/C1-type_HTH"/>
</dbReference>
<dbReference type="PANTHER" id="PTHR46797:SF23">
    <property type="entry name" value="HTH-TYPE TRANSCRIPTIONAL REGULATOR SUTR"/>
    <property type="match status" value="1"/>
</dbReference>
<evidence type="ECO:0000256" key="4">
    <source>
        <dbReference type="ARBA" id="ARBA00023163"/>
    </source>
</evidence>
<dbReference type="GO" id="GO:0003700">
    <property type="term" value="F:DNA-binding transcription factor activity"/>
    <property type="evidence" value="ECO:0007669"/>
    <property type="project" value="TreeGrafter"/>
</dbReference>
<reference evidence="6" key="1">
    <citation type="submission" date="2021-03" db="EMBL/GenBank/DDBJ databases">
        <title>Genome sequencing and assembly of Tianweitania sediminis.</title>
        <authorList>
            <person name="Chhetri G."/>
        </authorList>
    </citation>
    <scope>NUCLEOTIDE SEQUENCE</scope>
    <source>
        <strain evidence="6">Z8</strain>
    </source>
</reference>
<sequence length="527" mass="57308">MRAPIGLRISTRRKALGISQAALAKAVEVSPSYLNLIEGNKRQVGGTLLLRIAAELAMDIAELTGDVEHRLIHELIEAFSDPVLAESRMGPEQARRLVATSPDVARLIARLYRAHSAAVADLDAYADRLRADPLLSQLLHGVLSGITAVRSGAEILQNVPDLSSEEQHRFLASINRETQSLSAIARNLIGQFDQTSNAGHFASARREIDDLIFAAQNHFPALEDAAASLRAQINARGRFGETTITQMLAEDYGVRVLRSASSGAGAPYGYDASERTLWFRNTVPQSTRQFQMARLLAELAGADTLEAELGVRLLSSDTARRAAKRYFGSYIAGAIVFPYETFLQDAQALRYDVDALSERYNASFEQVAHRLVTLRRPGATGIQFGFLRADAAGRLSKHFPLPGLLLPNSGHACPLWAIYTAFRSPGQLVRQVARFPDGSRFLFVARAISRRSAGFADHALPHSVLLITDVLHADGTVYADGLNLIDQHADMPVGPTCRLCTRSDCASRQEEAWSPGGEIAPAPLVPS</sequence>
<dbReference type="InterPro" id="IPR010982">
    <property type="entry name" value="Lambda_DNA-bd_dom_sf"/>
</dbReference>
<keyword evidence="2" id="KW-0805">Transcription regulation</keyword>
<evidence type="ECO:0000256" key="2">
    <source>
        <dbReference type="ARBA" id="ARBA00023015"/>
    </source>
</evidence>
<comment type="similarity">
    <text evidence="1">Belongs to the short-chain fatty acyl-CoA assimilation regulator (ScfR) family.</text>
</comment>
<gene>
    <name evidence="6" type="ORF">J5Y06_12655</name>
</gene>
<dbReference type="AlphaFoldDB" id="A0A8J7UHS3"/>
<evidence type="ECO:0000313" key="6">
    <source>
        <dbReference type="EMBL" id="MBP0439504.1"/>
    </source>
</evidence>
<dbReference type="Proteomes" id="UP000666240">
    <property type="component" value="Unassembled WGS sequence"/>
</dbReference>
<dbReference type="GO" id="GO:0003677">
    <property type="term" value="F:DNA binding"/>
    <property type="evidence" value="ECO:0007669"/>
    <property type="project" value="UniProtKB-KW"/>
</dbReference>
<dbReference type="RefSeq" id="WP_209335501.1">
    <property type="nucleotide sequence ID" value="NZ_JAGIYY010000003.1"/>
</dbReference>
<name>A0A8J7UHS3_9HYPH</name>
<evidence type="ECO:0000313" key="7">
    <source>
        <dbReference type="Proteomes" id="UP000666240"/>
    </source>
</evidence>
<dbReference type="Pfam" id="PF06114">
    <property type="entry name" value="Peptidase_M78"/>
    <property type="match status" value="1"/>
</dbReference>
<keyword evidence="4" id="KW-0804">Transcription</keyword>
<dbReference type="InterPro" id="IPR010359">
    <property type="entry name" value="IrrE_HExxH"/>
</dbReference>
<dbReference type="Pfam" id="PF09856">
    <property type="entry name" value="ScfRs"/>
    <property type="match status" value="1"/>
</dbReference>
<keyword evidence="3" id="KW-0238">DNA-binding</keyword>
<feature type="domain" description="HTH cro/C1-type" evidence="5">
    <location>
        <begin position="9"/>
        <end position="63"/>
    </location>
</feature>
<proteinExistence type="inferred from homology"/>
<dbReference type="SMART" id="SM00530">
    <property type="entry name" value="HTH_XRE"/>
    <property type="match status" value="1"/>
</dbReference>
<protein>
    <submittedName>
        <fullName evidence="6">DUF2083 domain-containing protein</fullName>
    </submittedName>
</protein>
<comment type="caution">
    <text evidence="6">The sequence shown here is derived from an EMBL/GenBank/DDBJ whole genome shotgun (WGS) entry which is preliminary data.</text>
</comment>
<dbReference type="CDD" id="cd00093">
    <property type="entry name" value="HTH_XRE"/>
    <property type="match status" value="1"/>
</dbReference>
<dbReference type="InterPro" id="IPR050807">
    <property type="entry name" value="TransReg_Diox_bact_type"/>
</dbReference>
<dbReference type="EMBL" id="JAGIYY010000003">
    <property type="protein sequence ID" value="MBP0439504.1"/>
    <property type="molecule type" value="Genomic_DNA"/>
</dbReference>
<dbReference type="SUPFAM" id="SSF47413">
    <property type="entry name" value="lambda repressor-like DNA-binding domains"/>
    <property type="match status" value="1"/>
</dbReference>
<dbReference type="Pfam" id="PF01381">
    <property type="entry name" value="HTH_3"/>
    <property type="match status" value="1"/>
</dbReference>
<evidence type="ECO:0000256" key="3">
    <source>
        <dbReference type="ARBA" id="ARBA00023125"/>
    </source>
</evidence>
<evidence type="ECO:0000256" key="1">
    <source>
        <dbReference type="ARBA" id="ARBA00007227"/>
    </source>
</evidence>
<keyword evidence="7" id="KW-1185">Reference proteome</keyword>
<accession>A0A8J7UHS3</accession>
<dbReference type="Gene3D" id="1.10.260.40">
    <property type="entry name" value="lambda repressor-like DNA-binding domains"/>
    <property type="match status" value="1"/>
</dbReference>
<dbReference type="PROSITE" id="PS50943">
    <property type="entry name" value="HTH_CROC1"/>
    <property type="match status" value="1"/>
</dbReference>